<name>A0ABT0PK72_9GAMM</name>
<keyword evidence="12" id="KW-0472">Membrane</keyword>
<dbReference type="PANTHER" id="PTHR11985:SF35">
    <property type="entry name" value="ANAEROBIC GLYCEROL-3-PHOSPHATE DEHYDROGENASE SUBUNIT A"/>
    <property type="match status" value="1"/>
</dbReference>
<protein>
    <recommendedName>
        <fullName evidence="7">glycerol-3-phosphate dehydrogenase</fullName>
        <ecNumber evidence="7">1.1.5.3</ecNumber>
    </recommendedName>
</protein>
<feature type="domain" description="FAD dependent oxidoreductase" evidence="15">
    <location>
        <begin position="7"/>
        <end position="354"/>
    </location>
</feature>
<evidence type="ECO:0000256" key="12">
    <source>
        <dbReference type="ARBA" id="ARBA00023136"/>
    </source>
</evidence>
<dbReference type="EC" id="1.1.5.3" evidence="7"/>
<dbReference type="InterPro" id="IPR006076">
    <property type="entry name" value="FAD-dep_OxRdtase"/>
</dbReference>
<comment type="cofactor">
    <cofactor evidence="1">
        <name>FMN</name>
        <dbReference type="ChEBI" id="CHEBI:58210"/>
    </cofactor>
</comment>
<dbReference type="SUPFAM" id="SSF51905">
    <property type="entry name" value="FAD/NAD(P)-binding domain"/>
    <property type="match status" value="1"/>
</dbReference>
<evidence type="ECO:0000256" key="9">
    <source>
        <dbReference type="ARBA" id="ARBA00022630"/>
    </source>
</evidence>
<dbReference type="CDD" id="cd19946">
    <property type="entry name" value="GlpA-like_Fer2_BFD-like"/>
    <property type="match status" value="1"/>
</dbReference>
<feature type="region of interest" description="Disordered" evidence="14">
    <location>
        <begin position="557"/>
        <end position="582"/>
    </location>
</feature>
<evidence type="ECO:0000256" key="11">
    <source>
        <dbReference type="ARBA" id="ARBA00023002"/>
    </source>
</evidence>
<sequence>MRRLEADVVVIGGGATGASVFRDCCLRGMHTILVERGDIASGTTGRNHGLLHSGARYAVTDGHSARECIEENRTLKKIAGHCVEETDGLFISLPEDGLDFQKQFVDGCASAGIETQVLTPEEAIRLEPSVNPDLIGAVRIPDGTIDPFRLTSASILDAREHGGTLLNYTKAVGLIIRLGYVQGVRCCDMRTGEMFEIYSRQVINASGAWCHEVMEYADLSVDMYHSRGALLIMGYRMNSMVINRCRKPGDADILVPGDTVSVIGTTSTHVEKDQLDNLEVTEDEVRVLLAEGSKLAPSMMDTRILRAYCGVRPLVSETNSSGGRSISRGLVAIDHAEKDALNGLITITGGKLMTCRLMAEVATDMAARHLGVTKPCETAKRALPGANLPEAMGRKTREARKTGYSLPGSSIPNSVAGSAVYRHGDRARNFMKEDSNWNNAVVCECEVVTRGEILYAIDKLNARTLSDLRRRTRVGMGPCQGEMCACRVAGLLASSREDGEVVLDSLHDFVDERWKGVRPILWGDALREAEFSYWVQEGLLGLSSLQKDEAKPLLEIQEPESEETQCEQEAKQTAQKDTHHEA</sequence>
<evidence type="ECO:0000313" key="18">
    <source>
        <dbReference type="Proteomes" id="UP001203338"/>
    </source>
</evidence>
<evidence type="ECO:0000259" key="15">
    <source>
        <dbReference type="Pfam" id="PF01266"/>
    </source>
</evidence>
<evidence type="ECO:0000256" key="7">
    <source>
        <dbReference type="ARBA" id="ARBA00013029"/>
    </source>
</evidence>
<feature type="compositionally biased region" description="Acidic residues" evidence="14">
    <location>
        <begin position="557"/>
        <end position="566"/>
    </location>
</feature>
<evidence type="ECO:0000256" key="14">
    <source>
        <dbReference type="SAM" id="MobiDB-lite"/>
    </source>
</evidence>
<accession>A0ABT0PK72</accession>
<evidence type="ECO:0000313" key="17">
    <source>
        <dbReference type="EMBL" id="MCL6271671.1"/>
    </source>
</evidence>
<evidence type="ECO:0000256" key="2">
    <source>
        <dbReference type="ARBA" id="ARBA00001974"/>
    </source>
</evidence>
<dbReference type="Proteomes" id="UP001203338">
    <property type="component" value="Unassembled WGS sequence"/>
</dbReference>
<proteinExistence type="inferred from homology"/>
<dbReference type="Gene3D" id="1.10.10.1100">
    <property type="entry name" value="BFD-like [2Fe-2S]-binding domain"/>
    <property type="match status" value="1"/>
</dbReference>
<dbReference type="InterPro" id="IPR000447">
    <property type="entry name" value="G3P_DH_FAD-dep"/>
</dbReference>
<dbReference type="InterPro" id="IPR036188">
    <property type="entry name" value="FAD/NAD-bd_sf"/>
</dbReference>
<comment type="caution">
    <text evidence="17">The sequence shown here is derived from an EMBL/GenBank/DDBJ whole genome shotgun (WGS) entry which is preliminary data.</text>
</comment>
<dbReference type="InterPro" id="IPR007419">
    <property type="entry name" value="BFD-like_2Fe2S-bd_dom"/>
</dbReference>
<keyword evidence="9" id="KW-0285">Flavoprotein</keyword>
<dbReference type="Pfam" id="PF01266">
    <property type="entry name" value="DAO"/>
    <property type="match status" value="1"/>
</dbReference>
<dbReference type="Pfam" id="PF04324">
    <property type="entry name" value="Fer2_BFD"/>
    <property type="match status" value="1"/>
</dbReference>
<organism evidence="17 18">
    <name type="scientific">Parendozoicomonas callyspongiae</name>
    <dbReference type="NCBI Taxonomy" id="2942213"/>
    <lineage>
        <taxon>Bacteria</taxon>
        <taxon>Pseudomonadati</taxon>
        <taxon>Pseudomonadota</taxon>
        <taxon>Gammaproteobacteria</taxon>
        <taxon>Oceanospirillales</taxon>
        <taxon>Endozoicomonadaceae</taxon>
        <taxon>Parendozoicomonas</taxon>
    </lineage>
</organism>
<dbReference type="InterPro" id="IPR041854">
    <property type="entry name" value="BFD-like_2Fe2S-bd_dom_sf"/>
</dbReference>
<keyword evidence="10" id="KW-0274">FAD</keyword>
<feature type="compositionally biased region" description="Basic and acidic residues" evidence="14">
    <location>
        <begin position="568"/>
        <end position="582"/>
    </location>
</feature>
<dbReference type="Gene3D" id="3.50.50.60">
    <property type="entry name" value="FAD/NAD(P)-binding domain"/>
    <property type="match status" value="1"/>
</dbReference>
<dbReference type="NCBIfam" id="NF008313">
    <property type="entry name" value="PRK11101.1"/>
    <property type="match status" value="1"/>
</dbReference>
<evidence type="ECO:0000259" key="16">
    <source>
        <dbReference type="Pfam" id="PF04324"/>
    </source>
</evidence>
<evidence type="ECO:0000256" key="5">
    <source>
        <dbReference type="ARBA" id="ARBA00007330"/>
    </source>
</evidence>
<keyword evidence="11 17" id="KW-0560">Oxidoreductase</keyword>
<evidence type="ECO:0000256" key="10">
    <source>
        <dbReference type="ARBA" id="ARBA00022827"/>
    </source>
</evidence>
<comment type="catalytic activity">
    <reaction evidence="13">
        <text>a quinone + sn-glycerol 3-phosphate = dihydroxyacetone phosphate + a quinol</text>
        <dbReference type="Rhea" id="RHEA:18977"/>
        <dbReference type="ChEBI" id="CHEBI:24646"/>
        <dbReference type="ChEBI" id="CHEBI:57597"/>
        <dbReference type="ChEBI" id="CHEBI:57642"/>
        <dbReference type="ChEBI" id="CHEBI:132124"/>
        <dbReference type="EC" id="1.1.5.3"/>
    </reaction>
</comment>
<comment type="cofactor">
    <cofactor evidence="2">
        <name>FAD</name>
        <dbReference type="ChEBI" id="CHEBI:57692"/>
    </cofactor>
</comment>
<keyword evidence="8" id="KW-1003">Cell membrane</keyword>
<dbReference type="GO" id="GO:0004368">
    <property type="term" value="F:glycerol-3-phosphate dehydrogenase (quinone) activity"/>
    <property type="evidence" value="ECO:0007669"/>
    <property type="project" value="UniProtKB-EC"/>
</dbReference>
<feature type="domain" description="BFD-like [2Fe-2S]-binding" evidence="16">
    <location>
        <begin position="441"/>
        <end position="493"/>
    </location>
</feature>
<keyword evidence="18" id="KW-1185">Reference proteome</keyword>
<dbReference type="PRINTS" id="PR01001">
    <property type="entry name" value="FADG3PDH"/>
</dbReference>
<comment type="subunit">
    <text evidence="6">Composed of a catalytic GlpA/B dimer and of membrane bound GlpC.</text>
</comment>
<evidence type="ECO:0000256" key="8">
    <source>
        <dbReference type="ARBA" id="ARBA00022475"/>
    </source>
</evidence>
<dbReference type="EMBL" id="JAMFLX010000030">
    <property type="protein sequence ID" value="MCL6271671.1"/>
    <property type="molecule type" value="Genomic_DNA"/>
</dbReference>
<comment type="subcellular location">
    <subcellularLocation>
        <location evidence="3">Cell membrane</location>
        <topology evidence="3">Peripheral membrane protein</topology>
    </subcellularLocation>
</comment>
<evidence type="ECO:0000256" key="13">
    <source>
        <dbReference type="ARBA" id="ARBA00049055"/>
    </source>
</evidence>
<gene>
    <name evidence="17" type="primary">glpA</name>
    <name evidence="17" type="ORF">M3P05_17270</name>
</gene>
<dbReference type="Gene3D" id="3.30.9.10">
    <property type="entry name" value="D-Amino Acid Oxidase, subunit A, domain 2"/>
    <property type="match status" value="1"/>
</dbReference>
<dbReference type="NCBIfam" id="TIGR03377">
    <property type="entry name" value="glycerol3P_GlpA"/>
    <property type="match status" value="1"/>
</dbReference>
<dbReference type="InterPro" id="IPR017752">
    <property type="entry name" value="G3P_DH_GlpA_su"/>
</dbReference>
<evidence type="ECO:0000256" key="3">
    <source>
        <dbReference type="ARBA" id="ARBA00004202"/>
    </source>
</evidence>
<evidence type="ECO:0000256" key="6">
    <source>
        <dbReference type="ARBA" id="ARBA00011331"/>
    </source>
</evidence>
<comment type="pathway">
    <text evidence="4">Polyol metabolism; glycerol degradation via glycerol kinase pathway; glycerone phosphate from sn-glycerol 3-phosphate (anaerobic route): step 1/1.</text>
</comment>
<evidence type="ECO:0000256" key="4">
    <source>
        <dbReference type="ARBA" id="ARBA00005157"/>
    </source>
</evidence>
<dbReference type="PANTHER" id="PTHR11985">
    <property type="entry name" value="GLYCEROL-3-PHOSPHATE DEHYDROGENASE"/>
    <property type="match status" value="1"/>
</dbReference>
<evidence type="ECO:0000256" key="1">
    <source>
        <dbReference type="ARBA" id="ARBA00001917"/>
    </source>
</evidence>
<comment type="similarity">
    <text evidence="5">Belongs to the FAD-dependent glycerol-3-phosphate dehydrogenase family.</text>
</comment>
<dbReference type="RefSeq" id="WP_249701309.1">
    <property type="nucleotide sequence ID" value="NZ_JAMFLX010000030.1"/>
</dbReference>
<reference evidence="17 18" key="1">
    <citation type="submission" date="2022-05" db="EMBL/GenBank/DDBJ databases">
        <authorList>
            <person name="Park J.-S."/>
        </authorList>
    </citation>
    <scope>NUCLEOTIDE SEQUENCE [LARGE SCALE GENOMIC DNA]</scope>
    <source>
        <strain evidence="17 18">2012CJ34-2</strain>
    </source>
</reference>